<dbReference type="Proteomes" id="UP001385951">
    <property type="component" value="Unassembled WGS sequence"/>
</dbReference>
<dbReference type="Gene3D" id="3.70.10.10">
    <property type="match status" value="1"/>
</dbReference>
<evidence type="ECO:0000256" key="4">
    <source>
        <dbReference type="PIRNR" id="PIRNR011312"/>
    </source>
</evidence>
<dbReference type="PANTHER" id="PTHR12900">
    <property type="entry name" value="MITOTIC AND DNA DAMAGE CHECKPOINT PROTEIN HUS1"/>
    <property type="match status" value="1"/>
</dbReference>
<keyword evidence="3" id="KW-0539">Nucleus</keyword>
<evidence type="ECO:0000313" key="5">
    <source>
        <dbReference type="EMBL" id="KAK7691189.1"/>
    </source>
</evidence>
<dbReference type="GO" id="GO:0035861">
    <property type="term" value="C:site of double-strand break"/>
    <property type="evidence" value="ECO:0007669"/>
    <property type="project" value="TreeGrafter"/>
</dbReference>
<evidence type="ECO:0000313" key="6">
    <source>
        <dbReference type="Proteomes" id="UP001385951"/>
    </source>
</evidence>
<dbReference type="EMBL" id="JASBNA010000006">
    <property type="protein sequence ID" value="KAK7691189.1"/>
    <property type="molecule type" value="Genomic_DNA"/>
</dbReference>
<dbReference type="Pfam" id="PF04005">
    <property type="entry name" value="Hus1"/>
    <property type="match status" value="1"/>
</dbReference>
<comment type="similarity">
    <text evidence="2 4">Belongs to the HUS1 family.</text>
</comment>
<reference evidence="5 6" key="1">
    <citation type="submission" date="2022-09" db="EMBL/GenBank/DDBJ databases">
        <authorList>
            <person name="Palmer J.M."/>
        </authorList>
    </citation>
    <scope>NUCLEOTIDE SEQUENCE [LARGE SCALE GENOMIC DNA]</scope>
    <source>
        <strain evidence="5 6">DSM 7382</strain>
    </source>
</reference>
<dbReference type="InterPro" id="IPR007150">
    <property type="entry name" value="HUS1/Mec3"/>
</dbReference>
<gene>
    <name evidence="5" type="ORF">QCA50_006292</name>
</gene>
<proteinExistence type="inferred from homology"/>
<dbReference type="AlphaFoldDB" id="A0AAW0GJ55"/>
<sequence length="300" mass="33577">MRFRADVSQPMILLQMIQTFSKLQQKCDMMFTETDMHIVCHSDISEGGIYARAQIKVEALFSQYRIQSNADNTIFLSVATDALLIALRSASNYSEKASSGVDIILRLAKKHDQAVMSMEISGQSRSGKPVRITHDIQIEVFRTDVSERFAEPLCPEPEVQVLLPPIGKVRTVVDRLQVHSDLMLFQADGSGTLQLSATNDDVSVMVEWHKLQNPPLARVLSSQDPDGASQAPVERDPEEKYRVLVAFKSFQKFLNSHQLSTHTMASLCQNHALILYVYMGDDAEPNGVMIFYIPAVMEGD</sequence>
<dbReference type="GO" id="GO:0044778">
    <property type="term" value="P:meiotic DNA integrity checkpoint signaling"/>
    <property type="evidence" value="ECO:0007669"/>
    <property type="project" value="TreeGrafter"/>
</dbReference>
<dbReference type="PIRSF" id="PIRSF011312">
    <property type="entry name" value="Cell_cycle_HUS1"/>
    <property type="match status" value="1"/>
</dbReference>
<dbReference type="GO" id="GO:0000723">
    <property type="term" value="P:telomere maintenance"/>
    <property type="evidence" value="ECO:0007669"/>
    <property type="project" value="TreeGrafter"/>
</dbReference>
<dbReference type="GO" id="GO:0031573">
    <property type="term" value="P:mitotic intra-S DNA damage checkpoint signaling"/>
    <property type="evidence" value="ECO:0007669"/>
    <property type="project" value="TreeGrafter"/>
</dbReference>
<evidence type="ECO:0000256" key="2">
    <source>
        <dbReference type="ARBA" id="ARBA00005563"/>
    </source>
</evidence>
<dbReference type="GO" id="GO:0033314">
    <property type="term" value="P:mitotic DNA replication checkpoint signaling"/>
    <property type="evidence" value="ECO:0007669"/>
    <property type="project" value="TreeGrafter"/>
</dbReference>
<evidence type="ECO:0000256" key="1">
    <source>
        <dbReference type="ARBA" id="ARBA00004123"/>
    </source>
</evidence>
<dbReference type="GO" id="GO:0006289">
    <property type="term" value="P:nucleotide-excision repair"/>
    <property type="evidence" value="ECO:0007669"/>
    <property type="project" value="TreeGrafter"/>
</dbReference>
<accession>A0AAW0GJ55</accession>
<name>A0AAW0GJ55_9APHY</name>
<comment type="caution">
    <text evidence="5">The sequence shown here is derived from an EMBL/GenBank/DDBJ whole genome shotgun (WGS) entry which is preliminary data.</text>
</comment>
<organism evidence="5 6">
    <name type="scientific">Cerrena zonata</name>
    <dbReference type="NCBI Taxonomy" id="2478898"/>
    <lineage>
        <taxon>Eukaryota</taxon>
        <taxon>Fungi</taxon>
        <taxon>Dikarya</taxon>
        <taxon>Basidiomycota</taxon>
        <taxon>Agaricomycotina</taxon>
        <taxon>Agaricomycetes</taxon>
        <taxon>Polyporales</taxon>
        <taxon>Cerrenaceae</taxon>
        <taxon>Cerrena</taxon>
    </lineage>
</organism>
<dbReference type="InterPro" id="IPR016580">
    <property type="entry name" value="HUS1"/>
</dbReference>
<dbReference type="PANTHER" id="PTHR12900:SF0">
    <property type="entry name" value="CHECKPOINT PROTEIN"/>
    <property type="match status" value="1"/>
</dbReference>
<dbReference type="GO" id="GO:0000724">
    <property type="term" value="P:double-strand break repair via homologous recombination"/>
    <property type="evidence" value="ECO:0007669"/>
    <property type="project" value="TreeGrafter"/>
</dbReference>
<evidence type="ECO:0000256" key="3">
    <source>
        <dbReference type="ARBA" id="ARBA00023242"/>
    </source>
</evidence>
<protein>
    <recommendedName>
        <fullName evidence="4">Checkpoint protein</fullName>
    </recommendedName>
</protein>
<comment type="subcellular location">
    <subcellularLocation>
        <location evidence="1">Nucleus</location>
    </subcellularLocation>
</comment>
<dbReference type="GO" id="GO:0030896">
    <property type="term" value="C:checkpoint clamp complex"/>
    <property type="evidence" value="ECO:0007669"/>
    <property type="project" value="InterPro"/>
</dbReference>
<keyword evidence="6" id="KW-1185">Reference proteome</keyword>
<dbReference type="GO" id="GO:0005730">
    <property type="term" value="C:nucleolus"/>
    <property type="evidence" value="ECO:0007669"/>
    <property type="project" value="InterPro"/>
</dbReference>